<organism evidence="3 4">
    <name type="scientific">Flavobacterium qiangtangense</name>
    <dbReference type="NCBI Taxonomy" id="1442595"/>
    <lineage>
        <taxon>Bacteria</taxon>
        <taxon>Pseudomonadati</taxon>
        <taxon>Bacteroidota</taxon>
        <taxon>Flavobacteriia</taxon>
        <taxon>Flavobacteriales</taxon>
        <taxon>Flavobacteriaceae</taxon>
        <taxon>Flavobacterium</taxon>
    </lineage>
</organism>
<dbReference type="EMBL" id="JBHSQB010000004">
    <property type="protein sequence ID" value="MFC6095816.1"/>
    <property type="molecule type" value="Genomic_DNA"/>
</dbReference>
<comment type="caution">
    <text evidence="3">The sequence shown here is derived from an EMBL/GenBank/DDBJ whole genome shotgun (WGS) entry which is preliminary data.</text>
</comment>
<protein>
    <recommendedName>
        <fullName evidence="5">Lipoprotein</fullName>
    </recommendedName>
</protein>
<dbReference type="PROSITE" id="PS51257">
    <property type="entry name" value="PROKAR_LIPOPROTEIN"/>
    <property type="match status" value="1"/>
</dbReference>
<sequence length="123" mass="13308">MKKVILIGIAILAMASCSSSDDGFVEEVQGGVENPTAGNPNSDGNGGYNQPSNQGFLNTGNCNVKITKYRVDYFRHHNDTTVIDITTVPINTIPTSNVLISCGQIKTSTIQATNMFRKYDANY</sequence>
<name>A0ABW1PLJ1_9FLAO</name>
<feature type="region of interest" description="Disordered" evidence="1">
    <location>
        <begin position="26"/>
        <end position="55"/>
    </location>
</feature>
<gene>
    <name evidence="3" type="ORF">ACFPVY_04085</name>
</gene>
<evidence type="ECO:0000313" key="3">
    <source>
        <dbReference type="EMBL" id="MFC6095816.1"/>
    </source>
</evidence>
<dbReference type="RefSeq" id="WP_379790491.1">
    <property type="nucleotide sequence ID" value="NZ_JBHSQB010000004.1"/>
</dbReference>
<accession>A0ABW1PLJ1</accession>
<keyword evidence="4" id="KW-1185">Reference proteome</keyword>
<keyword evidence="2" id="KW-0732">Signal</keyword>
<evidence type="ECO:0000313" key="4">
    <source>
        <dbReference type="Proteomes" id="UP001596287"/>
    </source>
</evidence>
<evidence type="ECO:0000256" key="1">
    <source>
        <dbReference type="SAM" id="MobiDB-lite"/>
    </source>
</evidence>
<feature type="compositionally biased region" description="Polar residues" evidence="1">
    <location>
        <begin position="36"/>
        <end position="55"/>
    </location>
</feature>
<evidence type="ECO:0008006" key="5">
    <source>
        <dbReference type="Google" id="ProtNLM"/>
    </source>
</evidence>
<reference evidence="4" key="1">
    <citation type="journal article" date="2019" name="Int. J. Syst. Evol. Microbiol.">
        <title>The Global Catalogue of Microorganisms (GCM) 10K type strain sequencing project: providing services to taxonomists for standard genome sequencing and annotation.</title>
        <authorList>
            <consortium name="The Broad Institute Genomics Platform"/>
            <consortium name="The Broad Institute Genome Sequencing Center for Infectious Disease"/>
            <person name="Wu L."/>
            <person name="Ma J."/>
        </authorList>
    </citation>
    <scope>NUCLEOTIDE SEQUENCE [LARGE SCALE GENOMIC DNA]</scope>
    <source>
        <strain evidence="4">CCUG 49679</strain>
    </source>
</reference>
<feature type="chain" id="PRO_5046399997" description="Lipoprotein" evidence="2">
    <location>
        <begin position="21"/>
        <end position="123"/>
    </location>
</feature>
<evidence type="ECO:0000256" key="2">
    <source>
        <dbReference type="SAM" id="SignalP"/>
    </source>
</evidence>
<proteinExistence type="predicted"/>
<dbReference type="Proteomes" id="UP001596287">
    <property type="component" value="Unassembled WGS sequence"/>
</dbReference>
<feature type="signal peptide" evidence="2">
    <location>
        <begin position="1"/>
        <end position="20"/>
    </location>
</feature>